<reference evidence="2" key="1">
    <citation type="submission" date="2022-11" db="UniProtKB">
        <authorList>
            <consortium name="WormBaseParasite"/>
        </authorList>
    </citation>
    <scope>IDENTIFICATION</scope>
</reference>
<accession>A0A915A1T5</accession>
<keyword evidence="1" id="KW-1185">Reference proteome</keyword>
<sequence>ARTSKRRVISWWCFCFCLSHQLVSVLEVVIAIRNRSKVRLIQSLVLSLVSSGNRQFSNTY</sequence>
<proteinExistence type="predicted"/>
<evidence type="ECO:0000313" key="2">
    <source>
        <dbReference type="WBParaSite" id="PgE182_g002_t04"/>
    </source>
</evidence>
<dbReference type="AlphaFoldDB" id="A0A915A1T5"/>
<dbReference type="WBParaSite" id="PgE182_g002_t04">
    <property type="protein sequence ID" value="PgE182_g002_t04"/>
    <property type="gene ID" value="PgE182_g002"/>
</dbReference>
<protein>
    <submittedName>
        <fullName evidence="2">Uncharacterized protein</fullName>
    </submittedName>
</protein>
<evidence type="ECO:0000313" key="1">
    <source>
        <dbReference type="Proteomes" id="UP000887569"/>
    </source>
</evidence>
<name>A0A915A1T5_PARUN</name>
<organism evidence="1 2">
    <name type="scientific">Parascaris univalens</name>
    <name type="common">Nematode worm</name>
    <dbReference type="NCBI Taxonomy" id="6257"/>
    <lineage>
        <taxon>Eukaryota</taxon>
        <taxon>Metazoa</taxon>
        <taxon>Ecdysozoa</taxon>
        <taxon>Nematoda</taxon>
        <taxon>Chromadorea</taxon>
        <taxon>Rhabditida</taxon>
        <taxon>Spirurina</taxon>
        <taxon>Ascaridomorpha</taxon>
        <taxon>Ascaridoidea</taxon>
        <taxon>Ascarididae</taxon>
        <taxon>Parascaris</taxon>
    </lineage>
</organism>
<dbReference type="Proteomes" id="UP000887569">
    <property type="component" value="Unplaced"/>
</dbReference>